<organism evidence="2 3">
    <name type="scientific">Lysobacter yangpyeongensis</name>
    <dbReference type="NCBI Taxonomy" id="346182"/>
    <lineage>
        <taxon>Bacteria</taxon>
        <taxon>Pseudomonadati</taxon>
        <taxon>Pseudomonadota</taxon>
        <taxon>Gammaproteobacteria</taxon>
        <taxon>Lysobacterales</taxon>
        <taxon>Lysobacteraceae</taxon>
        <taxon>Lysobacter</taxon>
    </lineage>
</organism>
<dbReference type="Pfam" id="PF13577">
    <property type="entry name" value="SnoaL_4"/>
    <property type="match status" value="1"/>
</dbReference>
<dbReference type="Gene3D" id="3.10.450.50">
    <property type="match status" value="1"/>
</dbReference>
<dbReference type="InterPro" id="IPR032710">
    <property type="entry name" value="NTF2-like_dom_sf"/>
</dbReference>
<comment type="caution">
    <text evidence="2">The sequence shown here is derived from an EMBL/GenBank/DDBJ whole genome shotgun (WGS) entry which is preliminary data.</text>
</comment>
<dbReference type="EMBL" id="JBHSNM010000001">
    <property type="protein sequence ID" value="MFC5569538.1"/>
    <property type="molecule type" value="Genomic_DNA"/>
</dbReference>
<dbReference type="RefSeq" id="WP_386753669.1">
    <property type="nucleotide sequence ID" value="NZ_JBHSNM010000001.1"/>
</dbReference>
<proteinExistence type="predicted"/>
<feature type="domain" description="SnoaL-like" evidence="1">
    <location>
        <begin position="4"/>
        <end position="130"/>
    </location>
</feature>
<dbReference type="Proteomes" id="UP001596036">
    <property type="component" value="Unassembled WGS sequence"/>
</dbReference>
<dbReference type="SUPFAM" id="SSF54427">
    <property type="entry name" value="NTF2-like"/>
    <property type="match status" value="1"/>
</dbReference>
<keyword evidence="3" id="KW-1185">Reference proteome</keyword>
<accession>A0ABW0SKE8</accession>
<name>A0ABW0SKE8_9GAMM</name>
<dbReference type="InterPro" id="IPR037401">
    <property type="entry name" value="SnoaL-like"/>
</dbReference>
<sequence>MNLETLLDKDAIADVVHQLFVATDQRDWDAVRAALAPRLRVDMSSLTGIAPSDIDGTELATMWETGLRPIQAVHHQIGNLRIAVDGDSAQAFCYGTATHYRPTASGDDVRSFVGSYDLQLQRMDGAWCIVLFRFNLKYVDGNLQLETDG</sequence>
<evidence type="ECO:0000259" key="1">
    <source>
        <dbReference type="Pfam" id="PF13577"/>
    </source>
</evidence>
<reference evidence="3" key="1">
    <citation type="journal article" date="2019" name="Int. J. Syst. Evol. Microbiol.">
        <title>The Global Catalogue of Microorganisms (GCM) 10K type strain sequencing project: providing services to taxonomists for standard genome sequencing and annotation.</title>
        <authorList>
            <consortium name="The Broad Institute Genomics Platform"/>
            <consortium name="The Broad Institute Genome Sequencing Center for Infectious Disease"/>
            <person name="Wu L."/>
            <person name="Ma J."/>
        </authorList>
    </citation>
    <scope>NUCLEOTIDE SEQUENCE [LARGE SCALE GENOMIC DNA]</scope>
    <source>
        <strain evidence="3">KACC 11407</strain>
    </source>
</reference>
<evidence type="ECO:0000313" key="3">
    <source>
        <dbReference type="Proteomes" id="UP001596036"/>
    </source>
</evidence>
<evidence type="ECO:0000313" key="2">
    <source>
        <dbReference type="EMBL" id="MFC5569538.1"/>
    </source>
</evidence>
<protein>
    <submittedName>
        <fullName evidence="2">Nuclear transport factor 2 family protein</fullName>
    </submittedName>
</protein>
<gene>
    <name evidence="2" type="ORF">ACFPN1_05590</name>
</gene>